<dbReference type="KEGG" id="pvt:110089087"/>
<dbReference type="PANTHER" id="PTHR14948:SF46">
    <property type="entry name" value="DISPANIN SUBFAMILY A MEMBER 2B-LIKE-RELATED"/>
    <property type="match status" value="1"/>
</dbReference>
<evidence type="ECO:0000256" key="6">
    <source>
        <dbReference type="SAM" id="MobiDB-lite"/>
    </source>
</evidence>
<dbReference type="InterPro" id="IPR051423">
    <property type="entry name" value="CD225/Dispanin"/>
</dbReference>
<evidence type="ECO:0000256" key="4">
    <source>
        <dbReference type="ARBA" id="ARBA00022989"/>
    </source>
</evidence>
<keyword evidence="3 7" id="KW-0812">Transmembrane</keyword>
<feature type="transmembrane region" description="Helical" evidence="7">
    <location>
        <begin position="75"/>
        <end position="99"/>
    </location>
</feature>
<dbReference type="InParanoid" id="A0A6J0V3N8"/>
<proteinExistence type="inferred from homology"/>
<organism evidence="8 9">
    <name type="scientific">Pogona vitticeps</name>
    <name type="common">central bearded dragon</name>
    <dbReference type="NCBI Taxonomy" id="103695"/>
    <lineage>
        <taxon>Eukaryota</taxon>
        <taxon>Metazoa</taxon>
        <taxon>Chordata</taxon>
        <taxon>Craniata</taxon>
        <taxon>Vertebrata</taxon>
        <taxon>Euteleostomi</taxon>
        <taxon>Lepidosauria</taxon>
        <taxon>Squamata</taxon>
        <taxon>Bifurcata</taxon>
        <taxon>Unidentata</taxon>
        <taxon>Episquamata</taxon>
        <taxon>Toxicofera</taxon>
        <taxon>Iguania</taxon>
        <taxon>Acrodonta</taxon>
        <taxon>Agamidae</taxon>
        <taxon>Amphibolurinae</taxon>
        <taxon>Pogona</taxon>
    </lineage>
</organism>
<dbReference type="GO" id="GO:0016020">
    <property type="term" value="C:membrane"/>
    <property type="evidence" value="ECO:0007669"/>
    <property type="project" value="UniProtKB-SubCell"/>
</dbReference>
<feature type="region of interest" description="Disordered" evidence="6">
    <location>
        <begin position="1"/>
        <end position="37"/>
    </location>
</feature>
<protein>
    <submittedName>
        <fullName evidence="9">Proline rich transmembrane protein 1B-like</fullName>
    </submittedName>
</protein>
<dbReference type="AlphaFoldDB" id="A0A6J0V3N8"/>
<sequence length="149" mass="16212">MSNQNYEKVQSDGLNMPEPPPYSEKQPYGGPEPAAPMVGYGATPAMPPLYQPGPVLQPPQSVFVTPVQPSNEPDYLAYSIFTMLCCCLPLGIASLVYSIQTREANHMGNRAAAQRNSRMARILAHTALGVGLAFTVLYIVFVVVIYNVH</sequence>
<name>A0A6J0V3N8_9SAUR</name>
<keyword evidence="8" id="KW-1185">Reference proteome</keyword>
<keyword evidence="5 7" id="KW-0472">Membrane</keyword>
<dbReference type="GeneID" id="110089087"/>
<dbReference type="PANTHER" id="PTHR14948">
    <property type="entry name" value="NG5"/>
    <property type="match status" value="1"/>
</dbReference>
<evidence type="ECO:0000256" key="3">
    <source>
        <dbReference type="ARBA" id="ARBA00022692"/>
    </source>
</evidence>
<evidence type="ECO:0000256" key="2">
    <source>
        <dbReference type="ARBA" id="ARBA00006843"/>
    </source>
</evidence>
<evidence type="ECO:0000256" key="7">
    <source>
        <dbReference type="SAM" id="Phobius"/>
    </source>
</evidence>
<evidence type="ECO:0000313" key="9">
    <source>
        <dbReference type="RefSeq" id="XP_020667541.1"/>
    </source>
</evidence>
<evidence type="ECO:0000313" key="8">
    <source>
        <dbReference type="Proteomes" id="UP001652642"/>
    </source>
</evidence>
<dbReference type="Proteomes" id="UP001652642">
    <property type="component" value="Chromosome 9"/>
</dbReference>
<reference evidence="9" key="1">
    <citation type="submission" date="2025-08" db="UniProtKB">
        <authorList>
            <consortium name="RefSeq"/>
        </authorList>
    </citation>
    <scope>IDENTIFICATION</scope>
</reference>
<evidence type="ECO:0000256" key="5">
    <source>
        <dbReference type="ARBA" id="ARBA00023136"/>
    </source>
</evidence>
<comment type="subcellular location">
    <subcellularLocation>
        <location evidence="1">Membrane</location>
    </subcellularLocation>
</comment>
<evidence type="ECO:0000256" key="1">
    <source>
        <dbReference type="ARBA" id="ARBA00004370"/>
    </source>
</evidence>
<dbReference type="InterPro" id="IPR007593">
    <property type="entry name" value="CD225/Dispanin_fam"/>
</dbReference>
<dbReference type="OrthoDB" id="6083617at2759"/>
<comment type="similarity">
    <text evidence="2">Belongs to the CD225/Dispanin family.</text>
</comment>
<dbReference type="Pfam" id="PF04505">
    <property type="entry name" value="CD225"/>
    <property type="match status" value="1"/>
</dbReference>
<dbReference type="RefSeq" id="XP_020667541.1">
    <property type="nucleotide sequence ID" value="XM_020811882.2"/>
</dbReference>
<keyword evidence="4 7" id="KW-1133">Transmembrane helix</keyword>
<accession>A0A6J0V3N8</accession>
<feature type="transmembrane region" description="Helical" evidence="7">
    <location>
        <begin position="120"/>
        <end position="146"/>
    </location>
</feature>
<gene>
    <name evidence="9" type="primary">LOC110089087</name>
</gene>